<organism evidence="2 3">
    <name type="scientific">Canna indica</name>
    <name type="common">Indian-shot</name>
    <dbReference type="NCBI Taxonomy" id="4628"/>
    <lineage>
        <taxon>Eukaryota</taxon>
        <taxon>Viridiplantae</taxon>
        <taxon>Streptophyta</taxon>
        <taxon>Embryophyta</taxon>
        <taxon>Tracheophyta</taxon>
        <taxon>Spermatophyta</taxon>
        <taxon>Magnoliopsida</taxon>
        <taxon>Liliopsida</taxon>
        <taxon>Zingiberales</taxon>
        <taxon>Cannaceae</taxon>
        <taxon>Canna</taxon>
    </lineage>
</organism>
<dbReference type="AlphaFoldDB" id="A0AAQ3JRR9"/>
<evidence type="ECO:0000256" key="1">
    <source>
        <dbReference type="SAM" id="Phobius"/>
    </source>
</evidence>
<sequence>MAGNPFFYCLYGNLFSFFYLYFFHYPIPSVHLRDTSCDKFQFTLACIKMGRPELAQKAVELAEKSRYMKKKTSKVVMFEVMHRAARLNETFSYSPFVAIISTTVVSSIGVGAILPGFFIDLI</sequence>
<evidence type="ECO:0000313" key="2">
    <source>
        <dbReference type="EMBL" id="WOK93521.1"/>
    </source>
</evidence>
<accession>A0AAQ3JRR9</accession>
<keyword evidence="1" id="KW-0472">Membrane</keyword>
<keyword evidence="1" id="KW-1133">Transmembrane helix</keyword>
<dbReference type="Proteomes" id="UP001327560">
    <property type="component" value="Chromosome 1"/>
</dbReference>
<protein>
    <submittedName>
        <fullName evidence="2">Uncharacterized protein</fullName>
    </submittedName>
</protein>
<proteinExistence type="predicted"/>
<dbReference type="EMBL" id="CP136890">
    <property type="protein sequence ID" value="WOK93521.1"/>
    <property type="molecule type" value="Genomic_DNA"/>
</dbReference>
<feature type="transmembrane region" description="Helical" evidence="1">
    <location>
        <begin position="96"/>
        <end position="119"/>
    </location>
</feature>
<keyword evidence="1" id="KW-0812">Transmembrane</keyword>
<name>A0AAQ3JRR9_9LILI</name>
<feature type="transmembrane region" description="Helical" evidence="1">
    <location>
        <begin position="6"/>
        <end position="23"/>
    </location>
</feature>
<evidence type="ECO:0000313" key="3">
    <source>
        <dbReference type="Proteomes" id="UP001327560"/>
    </source>
</evidence>
<reference evidence="2 3" key="1">
    <citation type="submission" date="2023-10" db="EMBL/GenBank/DDBJ databases">
        <title>Chromosome-scale genome assembly provides insights into flower coloration mechanisms of Canna indica.</title>
        <authorList>
            <person name="Li C."/>
        </authorList>
    </citation>
    <scope>NUCLEOTIDE SEQUENCE [LARGE SCALE GENOMIC DNA]</scope>
    <source>
        <tissue evidence="2">Flower</tissue>
    </source>
</reference>
<gene>
    <name evidence="2" type="ORF">Cni_G02219</name>
</gene>
<keyword evidence="3" id="KW-1185">Reference proteome</keyword>